<organism evidence="2 3">
    <name type="scientific">Streptantibioticus rubrisoli</name>
    <dbReference type="NCBI Taxonomy" id="1387313"/>
    <lineage>
        <taxon>Bacteria</taxon>
        <taxon>Bacillati</taxon>
        <taxon>Actinomycetota</taxon>
        <taxon>Actinomycetes</taxon>
        <taxon>Kitasatosporales</taxon>
        <taxon>Streptomycetaceae</taxon>
        <taxon>Streptantibioticus</taxon>
    </lineage>
</organism>
<proteinExistence type="predicted"/>
<evidence type="ECO:0000313" key="3">
    <source>
        <dbReference type="Proteomes" id="UP001206206"/>
    </source>
</evidence>
<evidence type="ECO:0000256" key="1">
    <source>
        <dbReference type="SAM" id="MobiDB-lite"/>
    </source>
</evidence>
<dbReference type="RefSeq" id="WP_255932442.1">
    <property type="nucleotide sequence ID" value="NZ_JANFNH010000060.1"/>
</dbReference>
<evidence type="ECO:0000313" key="2">
    <source>
        <dbReference type="EMBL" id="MCQ4046274.1"/>
    </source>
</evidence>
<dbReference type="EMBL" id="JANFNH010000060">
    <property type="protein sequence ID" value="MCQ4046274.1"/>
    <property type="molecule type" value="Genomic_DNA"/>
</dbReference>
<accession>A0ABT1PLR1</accession>
<feature type="compositionally biased region" description="Low complexity" evidence="1">
    <location>
        <begin position="146"/>
        <end position="164"/>
    </location>
</feature>
<feature type="region of interest" description="Disordered" evidence="1">
    <location>
        <begin position="146"/>
        <end position="180"/>
    </location>
</feature>
<feature type="compositionally biased region" description="Polar residues" evidence="1">
    <location>
        <begin position="166"/>
        <end position="180"/>
    </location>
</feature>
<keyword evidence="3" id="KW-1185">Reference proteome</keyword>
<comment type="caution">
    <text evidence="2">The sequence shown here is derived from an EMBL/GenBank/DDBJ whole genome shotgun (WGS) entry which is preliminary data.</text>
</comment>
<name>A0ABT1PLR1_9ACTN</name>
<gene>
    <name evidence="2" type="ORF">NON19_30560</name>
</gene>
<sequence>MFLPRLALSENRSMLWCWPRAPNSRETGAFLKGIALQSIDVATRNKVYMLALLTEPKINGQTGEPATDYTTGELLLLVSVLQTSEGKAEVVKMAVPESGVPEGLAVGTYVRPVGLVATPWARVNNNGQLAEGIAYRATAIEVSSAPAAPAPSAAASAASPAASAVKSANPNPNQKTENTK</sequence>
<protein>
    <submittedName>
        <fullName evidence="2">Uncharacterized protein</fullName>
    </submittedName>
</protein>
<dbReference type="Proteomes" id="UP001206206">
    <property type="component" value="Unassembled WGS sequence"/>
</dbReference>
<reference evidence="2 3" key="1">
    <citation type="submission" date="2022-06" db="EMBL/GenBank/DDBJ databases">
        <title>Draft genome sequence of type strain Streptomyces rubrisoli DSM 42083.</title>
        <authorList>
            <person name="Duangmal K."/>
            <person name="Klaysubun C."/>
        </authorList>
    </citation>
    <scope>NUCLEOTIDE SEQUENCE [LARGE SCALE GENOMIC DNA]</scope>
    <source>
        <strain evidence="2 3">DSM 42083</strain>
    </source>
</reference>